<dbReference type="InterPro" id="IPR001374">
    <property type="entry name" value="R3H_dom"/>
</dbReference>
<evidence type="ECO:0000259" key="11">
    <source>
        <dbReference type="PROSITE" id="PS51192"/>
    </source>
</evidence>
<feature type="region of interest" description="Disordered" evidence="9">
    <location>
        <begin position="1314"/>
        <end position="1430"/>
    </location>
</feature>
<dbReference type="InterPro" id="IPR014001">
    <property type="entry name" value="Helicase_ATP-bd"/>
</dbReference>
<dbReference type="GO" id="GO:0016787">
    <property type="term" value="F:hydrolase activity"/>
    <property type="evidence" value="ECO:0007669"/>
    <property type="project" value="UniProtKB-KW"/>
</dbReference>
<feature type="compositionally biased region" description="Basic residues" evidence="9">
    <location>
        <begin position="85"/>
        <end position="96"/>
    </location>
</feature>
<evidence type="ECO:0000256" key="4">
    <source>
        <dbReference type="ARBA" id="ARBA00022806"/>
    </source>
</evidence>
<feature type="region of interest" description="Disordered" evidence="9">
    <location>
        <begin position="1438"/>
        <end position="1457"/>
    </location>
</feature>
<reference evidence="14 15" key="1">
    <citation type="submission" date="2025-05" db="UniProtKB">
        <authorList>
            <consortium name="RefSeq"/>
        </authorList>
    </citation>
    <scope>IDENTIFICATION</scope>
    <source>
        <tissue evidence="14 15">Leaf</tissue>
    </source>
</reference>
<feature type="compositionally biased region" description="Acidic residues" evidence="9">
    <location>
        <begin position="1077"/>
        <end position="1097"/>
    </location>
</feature>
<evidence type="ECO:0000256" key="3">
    <source>
        <dbReference type="ARBA" id="ARBA00022801"/>
    </source>
</evidence>
<dbReference type="Pfam" id="PF21010">
    <property type="entry name" value="HA2_C"/>
    <property type="match status" value="1"/>
</dbReference>
<feature type="compositionally biased region" description="Basic and acidic residues" evidence="9">
    <location>
        <begin position="164"/>
        <end position="173"/>
    </location>
</feature>
<evidence type="ECO:0000259" key="10">
    <source>
        <dbReference type="PROSITE" id="PS51061"/>
    </source>
</evidence>
<feature type="region of interest" description="Disordered" evidence="9">
    <location>
        <begin position="1264"/>
        <end position="1300"/>
    </location>
</feature>
<dbReference type="GO" id="GO:0003724">
    <property type="term" value="F:RNA helicase activity"/>
    <property type="evidence" value="ECO:0007669"/>
    <property type="project" value="UniProtKB-EC"/>
</dbReference>
<feature type="coiled-coil region" evidence="8">
    <location>
        <begin position="233"/>
        <end position="260"/>
    </location>
</feature>
<evidence type="ECO:0000256" key="7">
    <source>
        <dbReference type="ARBA" id="ARBA00047984"/>
    </source>
</evidence>
<dbReference type="KEGG" id="rarg:115730221"/>
<organism evidence="13 14">
    <name type="scientific">Rhodamnia argentea</name>
    <dbReference type="NCBI Taxonomy" id="178133"/>
    <lineage>
        <taxon>Eukaryota</taxon>
        <taxon>Viridiplantae</taxon>
        <taxon>Streptophyta</taxon>
        <taxon>Embryophyta</taxon>
        <taxon>Tracheophyta</taxon>
        <taxon>Spermatophyta</taxon>
        <taxon>Magnoliopsida</taxon>
        <taxon>eudicotyledons</taxon>
        <taxon>Gunneridae</taxon>
        <taxon>Pentapetalae</taxon>
        <taxon>rosids</taxon>
        <taxon>malvids</taxon>
        <taxon>Myrtales</taxon>
        <taxon>Myrtaceae</taxon>
        <taxon>Myrtoideae</taxon>
        <taxon>Myrteae</taxon>
        <taxon>Australasian group</taxon>
        <taxon>Rhodamnia</taxon>
    </lineage>
</organism>
<feature type="compositionally biased region" description="Basic and acidic residues" evidence="9">
    <location>
        <begin position="65"/>
        <end position="84"/>
    </location>
</feature>
<keyword evidence="8" id="KW-0175">Coiled coil</keyword>
<dbReference type="CDD" id="cd17917">
    <property type="entry name" value="DEXHc_RHA-like"/>
    <property type="match status" value="1"/>
</dbReference>
<proteinExistence type="predicted"/>
<dbReference type="Pfam" id="PF00271">
    <property type="entry name" value="Helicase_C"/>
    <property type="match status" value="1"/>
</dbReference>
<evidence type="ECO:0000256" key="1">
    <source>
        <dbReference type="ARBA" id="ARBA00012552"/>
    </source>
</evidence>
<feature type="compositionally biased region" description="Polar residues" evidence="9">
    <location>
        <begin position="1403"/>
        <end position="1417"/>
    </location>
</feature>
<evidence type="ECO:0000313" key="15">
    <source>
        <dbReference type="RefSeq" id="XP_048126956.1"/>
    </source>
</evidence>
<feature type="region of interest" description="Disordered" evidence="9">
    <location>
        <begin position="1"/>
        <end position="27"/>
    </location>
</feature>
<evidence type="ECO:0000313" key="13">
    <source>
        <dbReference type="Proteomes" id="UP000827889"/>
    </source>
</evidence>
<keyword evidence="3" id="KW-0378">Hydrolase</keyword>
<dbReference type="CDD" id="cd18791">
    <property type="entry name" value="SF2_C_RHA"/>
    <property type="match status" value="1"/>
</dbReference>
<dbReference type="SMART" id="SM00393">
    <property type="entry name" value="R3H"/>
    <property type="match status" value="1"/>
</dbReference>
<dbReference type="GO" id="GO:0005524">
    <property type="term" value="F:ATP binding"/>
    <property type="evidence" value="ECO:0007669"/>
    <property type="project" value="UniProtKB-KW"/>
</dbReference>
<dbReference type="PANTHER" id="PTHR18934">
    <property type="entry name" value="ATP-DEPENDENT RNA HELICASE"/>
    <property type="match status" value="1"/>
</dbReference>
<dbReference type="PROSITE" id="PS51194">
    <property type="entry name" value="HELICASE_CTER"/>
    <property type="match status" value="1"/>
</dbReference>
<evidence type="ECO:0000256" key="9">
    <source>
        <dbReference type="SAM" id="MobiDB-lite"/>
    </source>
</evidence>
<dbReference type="Pfam" id="PF04408">
    <property type="entry name" value="WHD_HA2"/>
    <property type="match status" value="1"/>
</dbReference>
<dbReference type="Proteomes" id="UP000827889">
    <property type="component" value="Chromosome 10"/>
</dbReference>
<accession>A0A8B8N2R7</accession>
<dbReference type="GO" id="GO:0003677">
    <property type="term" value="F:DNA binding"/>
    <property type="evidence" value="ECO:0007669"/>
    <property type="project" value="UniProtKB-ARBA"/>
</dbReference>
<dbReference type="InterPro" id="IPR011709">
    <property type="entry name" value="DEAD-box_helicase_OB_fold"/>
</dbReference>
<dbReference type="RefSeq" id="XP_048126956.1">
    <property type="nucleotide sequence ID" value="XM_048270999.1"/>
</dbReference>
<feature type="domain" description="Helicase C-terminal" evidence="12">
    <location>
        <begin position="624"/>
        <end position="798"/>
    </location>
</feature>
<dbReference type="GO" id="GO:0005634">
    <property type="term" value="C:nucleus"/>
    <property type="evidence" value="ECO:0007669"/>
    <property type="project" value="UniProtKB-SubCell"/>
</dbReference>
<dbReference type="SMART" id="SM00487">
    <property type="entry name" value="DEXDc"/>
    <property type="match status" value="1"/>
</dbReference>
<keyword evidence="6" id="KW-0694">RNA-binding</keyword>
<dbReference type="Pfam" id="PF07717">
    <property type="entry name" value="OB_NTP_bind"/>
    <property type="match status" value="1"/>
</dbReference>
<dbReference type="Gene3D" id="1.25.40.20">
    <property type="entry name" value="Ankyrin repeat-containing domain"/>
    <property type="match status" value="1"/>
</dbReference>
<dbReference type="PROSITE" id="PS51192">
    <property type="entry name" value="HELICASE_ATP_BIND_1"/>
    <property type="match status" value="1"/>
</dbReference>
<evidence type="ECO:0000259" key="12">
    <source>
        <dbReference type="PROSITE" id="PS51194"/>
    </source>
</evidence>
<evidence type="ECO:0000313" key="14">
    <source>
        <dbReference type="RefSeq" id="XP_030516693.2"/>
    </source>
</evidence>
<keyword evidence="4 14" id="KW-0347">Helicase</keyword>
<dbReference type="CDD" id="cd06007">
    <property type="entry name" value="R3H_DEXH_helicase"/>
    <property type="match status" value="1"/>
</dbReference>
<dbReference type="SMART" id="SM00847">
    <property type="entry name" value="HA2"/>
    <property type="match status" value="1"/>
</dbReference>
<dbReference type="Gene3D" id="1.20.120.1080">
    <property type="match status" value="1"/>
</dbReference>
<dbReference type="SUPFAM" id="SSF48403">
    <property type="entry name" value="Ankyrin repeat"/>
    <property type="match status" value="1"/>
</dbReference>
<dbReference type="InterPro" id="IPR034083">
    <property type="entry name" value="R3H_DEXH_helicase"/>
</dbReference>
<sequence>MLSRLAPSGPAKPRHHQKFHTSFSSSSLWQRLVGDGASVPGDSVRSPSRPAASCVVRRFAFRQRGSRDGEEMGKKRERKGERQQRHQHQPKNKPNRKVAELTRISIAERLEQFRASTQQVLTFDEDLSNHERAVVHEVCRKMGMISKSSGRGNQRRVSVYKSKSKGENSEEKGSMSYLTLSQESKEILNDLFIRYPPGEGVTSDQIAVKRTEKSERRKERQRDDIFCRPPMDKADITKKVESLSARLEKAANLKQITEDRSKLPIASFRDVITSSVEGHQVVLISGETGCGKTTQVPQFLLDSMWAKGEACKIVCTQPRRISATSVAERISSERGENVGDDIGYKIRLESKGGKHSSIVFCTNGVLLRVLVSGGAGGSNGEASNRHLKHYLSDITHIIVDEIHERDRFSDFILAILRDMLPLYPHLRLILMSATLDAERFSNYFGGCPIIRVPGFTYPVKIFYLEDVLTLLKSVQDNHLDSTTFSVPDENQMLTEEDKVALDDAINLAWSSDDLDPLLDLVSSEGTPQIYNYQHSLTGMTPLMVFAGKGRAGDVCMLLSFGADCHLKAKDGATALDWAERENQQEAAQLIRKQMESISSNSVDEQLLLDKYLSAVNPELIDEVLIEQLLKKICTDSKNGAILVFLPGWDDINRAKSRLLMSPFFKDTSKFVILPLHSMLPSMEQKKVFKRPPGGCRKIILSTNIAETAVTIDDVVYVIDSGRMKEKSYDPYNNMSTLQSSWISKASAKQREGRAGRCQPGTCYHLYSKLRAASLPDFQVPEIRRMPIEELCLQVKLLNPNGNLQDFFLKTLDPPVSETIRNAVNILKDIGALSLDEKLTDLGEKLGSLPVHPLTSKMLLFAILMNCLDPALTLACASDYRDPFTLPMLPNEKKKSAAAKAELASLHNGQSDQLAVVAAFECWKKAKDKGQEARFCSQFFVSSSTMRMLSSMRKQLQMELKRNGFIPEDVSSCSLNAHDPGIIHAVLVAGLYPMIGRLVPRHRSGKRFVETANGDRARLHPHSINYKLSFLKTDDQPLFMYDEITRGDGGTLIRNCTVVGPLPVLLLGTEIAVAPGNSDDDDDDGDDGESDYDEDSDEDPTKNNDKSQGGDGEQTMSSPDAPVTVVVDRWLPFSSTALDIARIYCLREQLSAAILFKVIHPHEVLPPVLGAYVYATACILSYDGLSGILSPTGPADSLMSMVNADESDELMPERRKPGEFLRFLMRPDRHHNSTYGYWEAGISMSTEKQNYNDLSIQNIQQPFSPASPTVQVKPPCEVSTSVGYGPRGQKPGLAASREKQKCSDLPIQNIQQPFSQATTSAQGKPPSEVCTVVRHGPRGPKAGFSGSWKKRNTNGLSIQNIQRPFSSASTGGHKKPPSKVSASVGQGSRGPKAGVSELKKPKNNGMSSQNSPQPSVSMSGHPKPPAKVSTLVGYGSYMYGPYGPRGDSLKRQRGNGSG</sequence>
<evidence type="ECO:0000256" key="5">
    <source>
        <dbReference type="ARBA" id="ARBA00022840"/>
    </source>
</evidence>
<dbReference type="PANTHER" id="PTHR18934:SF213">
    <property type="entry name" value="3'-5' RNA HELICASE YTHDC2"/>
    <property type="match status" value="1"/>
</dbReference>
<keyword evidence="13" id="KW-1185">Reference proteome</keyword>
<dbReference type="Gene3D" id="3.30.1370.50">
    <property type="entry name" value="R3H-like domain"/>
    <property type="match status" value="1"/>
</dbReference>
<dbReference type="InterPro" id="IPR001650">
    <property type="entry name" value="Helicase_C-like"/>
</dbReference>
<keyword evidence="5" id="KW-0067">ATP-binding</keyword>
<dbReference type="Gene3D" id="3.40.50.300">
    <property type="entry name" value="P-loop containing nucleotide triphosphate hydrolases"/>
    <property type="match status" value="2"/>
</dbReference>
<dbReference type="RefSeq" id="XP_030516693.2">
    <property type="nucleotide sequence ID" value="XM_030660833.2"/>
</dbReference>
<evidence type="ECO:0000256" key="6">
    <source>
        <dbReference type="ARBA" id="ARBA00022884"/>
    </source>
</evidence>
<dbReference type="SUPFAM" id="SSF82708">
    <property type="entry name" value="R3H domain"/>
    <property type="match status" value="1"/>
</dbReference>
<dbReference type="SMART" id="SM00490">
    <property type="entry name" value="HELICc"/>
    <property type="match status" value="1"/>
</dbReference>
<dbReference type="InterPro" id="IPR036770">
    <property type="entry name" value="Ankyrin_rpt-contain_sf"/>
</dbReference>
<keyword evidence="2" id="KW-0547">Nucleotide-binding</keyword>
<feature type="region of interest" description="Disordered" evidence="9">
    <location>
        <begin position="65"/>
        <end position="98"/>
    </location>
</feature>
<dbReference type="InterPro" id="IPR007502">
    <property type="entry name" value="Helicase-assoc_dom"/>
</dbReference>
<feature type="compositionally biased region" description="Polar residues" evidence="9">
    <location>
        <begin position="1352"/>
        <end position="1369"/>
    </location>
</feature>
<dbReference type="Pfam" id="PF01424">
    <property type="entry name" value="R3H"/>
    <property type="match status" value="1"/>
</dbReference>
<feature type="domain" description="Helicase ATP-binding" evidence="11">
    <location>
        <begin position="273"/>
        <end position="453"/>
    </location>
</feature>
<name>A0A8B8N2R7_9MYRT</name>
<feature type="compositionally biased region" description="Polar residues" evidence="9">
    <location>
        <begin position="146"/>
        <end position="156"/>
    </location>
</feature>
<dbReference type="SUPFAM" id="SSF52540">
    <property type="entry name" value="P-loop containing nucleoside triphosphate hydrolases"/>
    <property type="match status" value="2"/>
</dbReference>
<feature type="region of interest" description="Disordered" evidence="9">
    <location>
        <begin position="1072"/>
        <end position="1119"/>
    </location>
</feature>
<dbReference type="Pfam" id="PF00270">
    <property type="entry name" value="DEAD"/>
    <property type="match status" value="1"/>
</dbReference>
<comment type="catalytic activity">
    <reaction evidence="7">
        <text>ATP + H2O = ADP + phosphate + H(+)</text>
        <dbReference type="Rhea" id="RHEA:13065"/>
        <dbReference type="ChEBI" id="CHEBI:15377"/>
        <dbReference type="ChEBI" id="CHEBI:15378"/>
        <dbReference type="ChEBI" id="CHEBI:30616"/>
        <dbReference type="ChEBI" id="CHEBI:43474"/>
        <dbReference type="ChEBI" id="CHEBI:456216"/>
        <dbReference type="EC" id="3.6.4.13"/>
    </reaction>
</comment>
<dbReference type="InterPro" id="IPR036867">
    <property type="entry name" value="R3H_dom_sf"/>
</dbReference>
<dbReference type="EC" id="3.6.4.13" evidence="1"/>
<dbReference type="InterPro" id="IPR027417">
    <property type="entry name" value="P-loop_NTPase"/>
</dbReference>
<dbReference type="GO" id="GO:0003723">
    <property type="term" value="F:RNA binding"/>
    <property type="evidence" value="ECO:0007669"/>
    <property type="project" value="UniProtKB-KW"/>
</dbReference>
<evidence type="ECO:0000256" key="8">
    <source>
        <dbReference type="SAM" id="Coils"/>
    </source>
</evidence>
<protein>
    <recommendedName>
        <fullName evidence="1">RNA helicase</fullName>
        <ecNumber evidence="1">3.6.4.13</ecNumber>
    </recommendedName>
</protein>
<feature type="region of interest" description="Disordered" evidence="9">
    <location>
        <begin position="146"/>
        <end position="175"/>
    </location>
</feature>
<gene>
    <name evidence="14 15" type="primary">LOC115730221</name>
</gene>
<dbReference type="InterPro" id="IPR011545">
    <property type="entry name" value="DEAD/DEAH_box_helicase_dom"/>
</dbReference>
<feature type="domain" description="R3H" evidence="10">
    <location>
        <begin position="100"/>
        <end position="163"/>
    </location>
</feature>
<dbReference type="GeneID" id="115730221"/>
<dbReference type="InterPro" id="IPR048333">
    <property type="entry name" value="HA2_WH"/>
</dbReference>
<evidence type="ECO:0000256" key="2">
    <source>
        <dbReference type="ARBA" id="ARBA00022741"/>
    </source>
</evidence>
<dbReference type="PROSITE" id="PS51061">
    <property type="entry name" value="R3H"/>
    <property type="match status" value="1"/>
</dbReference>